<keyword evidence="2" id="KW-1185">Reference proteome</keyword>
<dbReference type="InterPro" id="IPR036397">
    <property type="entry name" value="RNaseH_sf"/>
</dbReference>
<accession>A0A6P5U101</accession>
<name>A0A6P5U101_PRUAV</name>
<dbReference type="GO" id="GO:0003676">
    <property type="term" value="F:nucleic acid binding"/>
    <property type="evidence" value="ECO:0007669"/>
    <property type="project" value="InterPro"/>
</dbReference>
<dbReference type="Gene3D" id="3.30.420.10">
    <property type="entry name" value="Ribonuclease H-like superfamily/Ribonuclease H"/>
    <property type="match status" value="1"/>
</dbReference>
<dbReference type="SUPFAM" id="SSF53098">
    <property type="entry name" value="Ribonuclease H-like"/>
    <property type="match status" value="1"/>
</dbReference>
<dbReference type="InterPro" id="IPR002156">
    <property type="entry name" value="RNaseH_domain"/>
</dbReference>
<proteinExistence type="predicted"/>
<feature type="domain" description="RNase H type-1" evidence="1">
    <location>
        <begin position="364"/>
        <end position="441"/>
    </location>
</feature>
<dbReference type="InterPro" id="IPR044730">
    <property type="entry name" value="RNase_H-like_dom_plant"/>
</dbReference>
<gene>
    <name evidence="3" type="primary">LOC110772850</name>
</gene>
<dbReference type="Proteomes" id="UP000515124">
    <property type="component" value="Unplaced"/>
</dbReference>
<dbReference type="KEGG" id="pavi:110772850"/>
<reference evidence="3" key="1">
    <citation type="submission" date="2025-08" db="UniProtKB">
        <authorList>
            <consortium name="RefSeq"/>
        </authorList>
    </citation>
    <scope>IDENTIFICATION</scope>
</reference>
<dbReference type="GeneID" id="110772850"/>
<dbReference type="PANTHER" id="PTHR33116">
    <property type="entry name" value="REVERSE TRANSCRIPTASE ZINC-BINDING DOMAIN-CONTAINING PROTEIN-RELATED-RELATED"/>
    <property type="match status" value="1"/>
</dbReference>
<dbReference type="PANTHER" id="PTHR33116:SF86">
    <property type="entry name" value="REVERSE TRANSCRIPTASE DOMAIN-CONTAINING PROTEIN"/>
    <property type="match status" value="1"/>
</dbReference>
<dbReference type="RefSeq" id="XP_021833021.1">
    <property type="nucleotide sequence ID" value="XM_021977329.1"/>
</dbReference>
<evidence type="ECO:0000313" key="2">
    <source>
        <dbReference type="Proteomes" id="UP000515124"/>
    </source>
</evidence>
<sequence>MVKHVLELYENGSGQQVNFDKSSLFFSSNCSQGARDCLARHLNIPQGRGFGKYLGLKSEFGHSKKEVFEEIREKVATCVHGWAENFLTMAGKEVLLKAVALALPTYMMSCFLLSQGVCEDILRALASFWWGSQGTRKGLHWAKWKKLTQRKECGGLDFKDLFCFNRAMLAKIGWHLLSQLNSLLHQVLQAKYFPNGSFLEAQLGRGPSWGWRSMLKGRQALMAGLRWRIGDGQSVNVQRDPWLPMPYHFKVRTPSPLLPKRVSDLIDPILRQWDVHTDSGRDGLLSSIAYGLWRLWKCRNTLVFEGTTVHPAEAVEFMYKQHNEFLQTKEQGTETTPSYGVGGVQPSMGTQQWSCPPMAFAKINCEGAWTSQTLRGGWGWVIRNASGVFKGVGREGGVRCGSAIAAEAEALRAGLCAGLDQGWQRVVLEFDSKLMIDMLTGAVVLTPGLKV</sequence>
<dbReference type="GO" id="GO:0004523">
    <property type="term" value="F:RNA-DNA hybrid ribonuclease activity"/>
    <property type="evidence" value="ECO:0007669"/>
    <property type="project" value="InterPro"/>
</dbReference>
<evidence type="ECO:0000313" key="3">
    <source>
        <dbReference type="RefSeq" id="XP_021833021.1"/>
    </source>
</evidence>
<protein>
    <submittedName>
        <fullName evidence="3">Uncharacterized protein LOC110772850</fullName>
    </submittedName>
</protein>
<evidence type="ECO:0000259" key="1">
    <source>
        <dbReference type="Pfam" id="PF13456"/>
    </source>
</evidence>
<dbReference type="InterPro" id="IPR012337">
    <property type="entry name" value="RNaseH-like_sf"/>
</dbReference>
<dbReference type="Pfam" id="PF13456">
    <property type="entry name" value="RVT_3"/>
    <property type="match status" value="1"/>
</dbReference>
<dbReference type="AlphaFoldDB" id="A0A6P5U101"/>
<dbReference type="CDD" id="cd06222">
    <property type="entry name" value="RNase_H_like"/>
    <property type="match status" value="1"/>
</dbReference>
<organism evidence="2 3">
    <name type="scientific">Prunus avium</name>
    <name type="common">Cherry</name>
    <name type="synonym">Cerasus avium</name>
    <dbReference type="NCBI Taxonomy" id="42229"/>
    <lineage>
        <taxon>Eukaryota</taxon>
        <taxon>Viridiplantae</taxon>
        <taxon>Streptophyta</taxon>
        <taxon>Embryophyta</taxon>
        <taxon>Tracheophyta</taxon>
        <taxon>Spermatophyta</taxon>
        <taxon>Magnoliopsida</taxon>
        <taxon>eudicotyledons</taxon>
        <taxon>Gunneridae</taxon>
        <taxon>Pentapetalae</taxon>
        <taxon>rosids</taxon>
        <taxon>fabids</taxon>
        <taxon>Rosales</taxon>
        <taxon>Rosaceae</taxon>
        <taxon>Amygdaloideae</taxon>
        <taxon>Amygdaleae</taxon>
        <taxon>Prunus</taxon>
    </lineage>
</organism>